<keyword evidence="1" id="KW-1133">Transmembrane helix</keyword>
<name>A0A316G887_9RHOB</name>
<dbReference type="Pfam" id="PF07811">
    <property type="entry name" value="TadE"/>
    <property type="match status" value="1"/>
</dbReference>
<accession>A0A316G887</accession>
<feature type="domain" description="TadE-like" evidence="2">
    <location>
        <begin position="16"/>
        <end position="58"/>
    </location>
</feature>
<protein>
    <submittedName>
        <fullName evidence="3">TadE-like protein</fullName>
    </submittedName>
</protein>
<dbReference type="OrthoDB" id="7860729at2"/>
<evidence type="ECO:0000259" key="2">
    <source>
        <dbReference type="Pfam" id="PF07811"/>
    </source>
</evidence>
<dbReference type="Proteomes" id="UP000245390">
    <property type="component" value="Unassembled WGS sequence"/>
</dbReference>
<keyword evidence="1" id="KW-0472">Membrane</keyword>
<reference evidence="3 4" key="1">
    <citation type="submission" date="2018-05" db="EMBL/GenBank/DDBJ databases">
        <title>Genomic Encyclopedia of Type Strains, Phase IV (KMG-IV): sequencing the most valuable type-strain genomes for metagenomic binning, comparative biology and taxonomic classification.</title>
        <authorList>
            <person name="Goeker M."/>
        </authorList>
    </citation>
    <scope>NUCLEOTIDE SEQUENCE [LARGE SCALE GENOMIC DNA]</scope>
    <source>
        <strain evidence="3 4">DSM 103371</strain>
    </source>
</reference>
<evidence type="ECO:0000313" key="4">
    <source>
        <dbReference type="Proteomes" id="UP000245390"/>
    </source>
</evidence>
<dbReference type="KEGG" id="salo:EF888_08655"/>
<feature type="transmembrane region" description="Helical" evidence="1">
    <location>
        <begin position="16"/>
        <end position="37"/>
    </location>
</feature>
<dbReference type="AlphaFoldDB" id="A0A316G887"/>
<keyword evidence="4" id="KW-1185">Reference proteome</keyword>
<keyword evidence="1" id="KW-0812">Transmembrane</keyword>
<dbReference type="EMBL" id="QGGV01000003">
    <property type="protein sequence ID" value="PWK56853.1"/>
    <property type="molecule type" value="Genomic_DNA"/>
</dbReference>
<comment type="caution">
    <text evidence="3">The sequence shown here is derived from an EMBL/GenBank/DDBJ whole genome shotgun (WGS) entry which is preliminary data.</text>
</comment>
<proteinExistence type="predicted"/>
<organism evidence="3 4">
    <name type="scientific">Silicimonas algicola</name>
    <dbReference type="NCBI Taxonomy" id="1826607"/>
    <lineage>
        <taxon>Bacteria</taxon>
        <taxon>Pseudomonadati</taxon>
        <taxon>Pseudomonadota</taxon>
        <taxon>Alphaproteobacteria</taxon>
        <taxon>Rhodobacterales</taxon>
        <taxon>Paracoccaceae</taxon>
    </lineage>
</organism>
<dbReference type="InterPro" id="IPR012495">
    <property type="entry name" value="TadE-like_dom"/>
</dbReference>
<evidence type="ECO:0000256" key="1">
    <source>
        <dbReference type="SAM" id="Phobius"/>
    </source>
</evidence>
<sequence length="177" mass="19950">MKIRTALIKFRRSEDGVALVEFALLLPVFLLAFFVIVEFTRLFFSYQGAIVGVRDAARYMARTTNGDICADAGSVGVPEVITYNDGDRYYAIVQRSMDTEIDGFLPELVVLDWVSRSVTCVSHADADRYRQARVPMAEVTARFTITFPLVGILELNGQRVLEPLWRDITDLSRVYGV</sequence>
<evidence type="ECO:0000313" key="3">
    <source>
        <dbReference type="EMBL" id="PWK56853.1"/>
    </source>
</evidence>
<gene>
    <name evidence="3" type="ORF">C8D95_10385</name>
</gene>
<dbReference type="RefSeq" id="WP_109758622.1">
    <property type="nucleotide sequence ID" value="NZ_CP034588.1"/>
</dbReference>